<organism evidence="2 3">
    <name type="scientific">Candidatus Zambryskibacteria bacterium CG10_big_fil_rev_8_21_14_0_10_42_12</name>
    <dbReference type="NCBI Taxonomy" id="1975115"/>
    <lineage>
        <taxon>Bacteria</taxon>
        <taxon>Candidatus Zambryskiibacteriota</taxon>
    </lineage>
</organism>
<dbReference type="InterPro" id="IPR029058">
    <property type="entry name" value="AB_hydrolase_fold"/>
</dbReference>
<dbReference type="Proteomes" id="UP000231333">
    <property type="component" value="Unassembled WGS sequence"/>
</dbReference>
<evidence type="ECO:0000259" key="1">
    <source>
        <dbReference type="Pfam" id="PF01738"/>
    </source>
</evidence>
<evidence type="ECO:0000313" key="2">
    <source>
        <dbReference type="EMBL" id="PIR38005.1"/>
    </source>
</evidence>
<dbReference type="InterPro" id="IPR051049">
    <property type="entry name" value="Dienelactone_hydrolase-like"/>
</dbReference>
<dbReference type="InterPro" id="IPR002925">
    <property type="entry name" value="Dienelactn_hydro"/>
</dbReference>
<reference evidence="2 3" key="1">
    <citation type="submission" date="2017-09" db="EMBL/GenBank/DDBJ databases">
        <title>Depth-based differentiation of microbial function through sediment-hosted aquifers and enrichment of novel symbionts in the deep terrestrial subsurface.</title>
        <authorList>
            <person name="Probst A.J."/>
            <person name="Ladd B."/>
            <person name="Jarett J.K."/>
            <person name="Geller-Mcgrath D.E."/>
            <person name="Sieber C.M."/>
            <person name="Emerson J.B."/>
            <person name="Anantharaman K."/>
            <person name="Thomas B.C."/>
            <person name="Malmstrom R."/>
            <person name="Stieglmeier M."/>
            <person name="Klingl A."/>
            <person name="Woyke T."/>
            <person name="Ryan C.M."/>
            <person name="Banfield J.F."/>
        </authorList>
    </citation>
    <scope>NUCLEOTIDE SEQUENCE [LARGE SCALE GENOMIC DNA]</scope>
    <source>
        <strain evidence="2">CG10_big_fil_rev_8_21_14_0_10_42_12</strain>
    </source>
</reference>
<dbReference type="GO" id="GO:0016787">
    <property type="term" value="F:hydrolase activity"/>
    <property type="evidence" value="ECO:0007669"/>
    <property type="project" value="InterPro"/>
</dbReference>
<dbReference type="SUPFAM" id="SSF53474">
    <property type="entry name" value="alpha/beta-Hydrolases"/>
    <property type="match status" value="1"/>
</dbReference>
<protein>
    <recommendedName>
        <fullName evidence="1">Dienelactone hydrolase domain-containing protein</fullName>
    </recommendedName>
</protein>
<feature type="domain" description="Dienelactone hydrolase" evidence="1">
    <location>
        <begin position="57"/>
        <end position="261"/>
    </location>
</feature>
<accession>A0A2H0QWM1</accession>
<name>A0A2H0QWM1_9BACT</name>
<dbReference type="Gene3D" id="3.40.50.1820">
    <property type="entry name" value="alpha/beta hydrolase"/>
    <property type="match status" value="1"/>
</dbReference>
<sequence>MKAIFIVLIIALVGLFVIWRLPVSEQSTNNTDTTVPEANTEQIPLTSSMRVYFEDTAGYFVRPDDEVNYPGVVMIHEWWGLNEHIKREAENLAQEGYQVLAVDLYDGEVAETPDRARELSSGINQARATENLRAATTFLRREDAPKVASLGWCFGGGQSLNVALSGESLDATVIYYGRLNTNPGELGRMEWPVLGIFGAEDTSIPVATVREFEEALGEAGVPNEIHVYDGVGHAFANPSGDNYARSETQDAWQKTLTFLRNSLKQE</sequence>
<dbReference type="PANTHER" id="PTHR46623">
    <property type="entry name" value="CARBOXYMETHYLENEBUTENOLIDASE-RELATED"/>
    <property type="match status" value="1"/>
</dbReference>
<evidence type="ECO:0000313" key="3">
    <source>
        <dbReference type="Proteomes" id="UP000231333"/>
    </source>
</evidence>
<comment type="caution">
    <text evidence="2">The sequence shown here is derived from an EMBL/GenBank/DDBJ whole genome shotgun (WGS) entry which is preliminary data.</text>
</comment>
<dbReference type="AlphaFoldDB" id="A0A2H0QWM1"/>
<dbReference type="PANTHER" id="PTHR46623:SF7">
    <property type="entry name" value="CARBOXYMETHYLENEBUTENOLIDASE"/>
    <property type="match status" value="1"/>
</dbReference>
<gene>
    <name evidence="2" type="ORF">COV34_02870</name>
</gene>
<dbReference type="Pfam" id="PF01738">
    <property type="entry name" value="DLH"/>
    <property type="match status" value="1"/>
</dbReference>
<dbReference type="EMBL" id="PCXL01000013">
    <property type="protein sequence ID" value="PIR38005.1"/>
    <property type="molecule type" value="Genomic_DNA"/>
</dbReference>
<proteinExistence type="predicted"/>